<dbReference type="InterPro" id="IPR005467">
    <property type="entry name" value="His_kinase_dom"/>
</dbReference>
<evidence type="ECO:0000256" key="10">
    <source>
        <dbReference type="ARBA" id="ARBA00023136"/>
    </source>
</evidence>
<dbReference type="SMART" id="SM00304">
    <property type="entry name" value="HAMP"/>
    <property type="match status" value="1"/>
</dbReference>
<dbReference type="CDD" id="cd06225">
    <property type="entry name" value="HAMP"/>
    <property type="match status" value="1"/>
</dbReference>
<feature type="domain" description="Histidine kinase" evidence="13">
    <location>
        <begin position="243"/>
        <end position="462"/>
    </location>
</feature>
<proteinExistence type="predicted"/>
<dbReference type="Pfam" id="PF02518">
    <property type="entry name" value="HATPase_c"/>
    <property type="match status" value="1"/>
</dbReference>
<feature type="coiled-coil region" evidence="11">
    <location>
        <begin position="209"/>
        <end position="236"/>
    </location>
</feature>
<evidence type="ECO:0000256" key="1">
    <source>
        <dbReference type="ARBA" id="ARBA00000085"/>
    </source>
</evidence>
<evidence type="ECO:0000256" key="7">
    <source>
        <dbReference type="ARBA" id="ARBA00022777"/>
    </source>
</evidence>
<feature type="transmembrane region" description="Helical" evidence="12">
    <location>
        <begin position="12"/>
        <end position="32"/>
    </location>
</feature>
<keyword evidence="6 12" id="KW-0812">Transmembrane</keyword>
<dbReference type="SMART" id="SM00387">
    <property type="entry name" value="HATPase_c"/>
    <property type="match status" value="1"/>
</dbReference>
<dbReference type="InterPro" id="IPR050428">
    <property type="entry name" value="TCS_sensor_his_kinase"/>
</dbReference>
<evidence type="ECO:0000256" key="3">
    <source>
        <dbReference type="ARBA" id="ARBA00012438"/>
    </source>
</evidence>
<dbReference type="InterPro" id="IPR036097">
    <property type="entry name" value="HisK_dim/P_sf"/>
</dbReference>
<evidence type="ECO:0000313" key="15">
    <source>
        <dbReference type="EMBL" id="VAV90359.1"/>
    </source>
</evidence>
<dbReference type="InterPro" id="IPR003594">
    <property type="entry name" value="HATPase_dom"/>
</dbReference>
<evidence type="ECO:0000259" key="14">
    <source>
        <dbReference type="PROSITE" id="PS50885"/>
    </source>
</evidence>
<dbReference type="GO" id="GO:0000155">
    <property type="term" value="F:phosphorelay sensor kinase activity"/>
    <property type="evidence" value="ECO:0007669"/>
    <property type="project" value="InterPro"/>
</dbReference>
<keyword evidence="10 12" id="KW-0472">Membrane</keyword>
<evidence type="ECO:0000256" key="6">
    <source>
        <dbReference type="ARBA" id="ARBA00022692"/>
    </source>
</evidence>
<dbReference type="EC" id="2.7.13.3" evidence="3"/>
<dbReference type="GO" id="GO:0005886">
    <property type="term" value="C:plasma membrane"/>
    <property type="evidence" value="ECO:0007669"/>
    <property type="project" value="TreeGrafter"/>
</dbReference>
<keyword evidence="9" id="KW-0902">Two-component regulatory system</keyword>
<sequence>MPAFLRTTTFRVTLFVALLFALSTIALLAFVYESTAGVLSRQTDVQLTQEIASLSSLYRTGGINGVNRGVVERSAANSAYLYLFTGANGDRISGNLNGLPSNAVDQPGFFGFSYRLGDTPEMQNQEHRARAKLVRLPNNYLLLVAADIEDQAQIAGRIVRAMWFGAGLVLFFGVLAGALTSRRFANRIEALNSVARDVMGGNLKRRAPRNNSNDELDELSLNLNQMLNRIENLVASSTYAGDSIAHDLRSPLTRMRARLEEAVRAKKPSSKTVFVDTLDDVDELLSVFNSIQRISRLESGEQKSVLGLIDPGPVVADIAELYGPVCEDENRQFEFELQNDLQIRADTGLIAQAISNLVDNAVKHTDPGDAIVLRLRKRQNGAVEISVTDTGPGVPDDKREDVLKRFVRIEGSRSRPGSGLGLSLVHAIAKIHSAELVLEDGPGSTGETGKGLRIALIFPKIRKKNKP</sequence>
<dbReference type="CDD" id="cd00075">
    <property type="entry name" value="HATPase"/>
    <property type="match status" value="1"/>
</dbReference>
<keyword evidence="8 12" id="KW-1133">Transmembrane helix</keyword>
<evidence type="ECO:0000256" key="5">
    <source>
        <dbReference type="ARBA" id="ARBA00022679"/>
    </source>
</evidence>
<dbReference type="InterPro" id="IPR036890">
    <property type="entry name" value="HATPase_C_sf"/>
</dbReference>
<dbReference type="Pfam" id="PF00672">
    <property type="entry name" value="HAMP"/>
    <property type="match status" value="1"/>
</dbReference>
<organism evidence="15">
    <name type="scientific">hydrothermal vent metagenome</name>
    <dbReference type="NCBI Taxonomy" id="652676"/>
    <lineage>
        <taxon>unclassified sequences</taxon>
        <taxon>metagenomes</taxon>
        <taxon>ecological metagenomes</taxon>
    </lineage>
</organism>
<dbReference type="SUPFAM" id="SSF158472">
    <property type="entry name" value="HAMP domain-like"/>
    <property type="match status" value="1"/>
</dbReference>
<dbReference type="InterPro" id="IPR003661">
    <property type="entry name" value="HisK_dim/P_dom"/>
</dbReference>
<comment type="subcellular location">
    <subcellularLocation>
        <location evidence="2">Membrane</location>
    </subcellularLocation>
</comment>
<evidence type="ECO:0000256" key="4">
    <source>
        <dbReference type="ARBA" id="ARBA00022553"/>
    </source>
</evidence>
<reference evidence="15" key="1">
    <citation type="submission" date="2018-06" db="EMBL/GenBank/DDBJ databases">
        <authorList>
            <person name="Zhirakovskaya E."/>
        </authorList>
    </citation>
    <scope>NUCLEOTIDE SEQUENCE</scope>
</reference>
<evidence type="ECO:0000256" key="11">
    <source>
        <dbReference type="SAM" id="Coils"/>
    </source>
</evidence>
<evidence type="ECO:0000256" key="9">
    <source>
        <dbReference type="ARBA" id="ARBA00023012"/>
    </source>
</evidence>
<evidence type="ECO:0000259" key="13">
    <source>
        <dbReference type="PROSITE" id="PS50109"/>
    </source>
</evidence>
<evidence type="ECO:0000256" key="12">
    <source>
        <dbReference type="SAM" id="Phobius"/>
    </source>
</evidence>
<keyword evidence="7" id="KW-0418">Kinase</keyword>
<dbReference type="PROSITE" id="PS50109">
    <property type="entry name" value="HIS_KIN"/>
    <property type="match status" value="1"/>
</dbReference>
<feature type="transmembrane region" description="Helical" evidence="12">
    <location>
        <begin position="161"/>
        <end position="179"/>
    </location>
</feature>
<dbReference type="PRINTS" id="PR00344">
    <property type="entry name" value="BCTRLSENSOR"/>
</dbReference>
<evidence type="ECO:0000256" key="2">
    <source>
        <dbReference type="ARBA" id="ARBA00004370"/>
    </source>
</evidence>
<dbReference type="PANTHER" id="PTHR45436">
    <property type="entry name" value="SENSOR HISTIDINE KINASE YKOH"/>
    <property type="match status" value="1"/>
</dbReference>
<dbReference type="InterPro" id="IPR003660">
    <property type="entry name" value="HAMP_dom"/>
</dbReference>
<dbReference type="Gene3D" id="6.10.340.10">
    <property type="match status" value="1"/>
</dbReference>
<name>A0A3B0REF4_9ZZZZ</name>
<keyword evidence="5" id="KW-0808">Transferase</keyword>
<dbReference type="SUPFAM" id="SSF55874">
    <property type="entry name" value="ATPase domain of HSP90 chaperone/DNA topoisomerase II/histidine kinase"/>
    <property type="match status" value="1"/>
</dbReference>
<gene>
    <name evidence="15" type="ORF">MNBD_ALPHA06-1233</name>
</gene>
<dbReference type="SUPFAM" id="SSF47384">
    <property type="entry name" value="Homodimeric domain of signal transducing histidine kinase"/>
    <property type="match status" value="1"/>
</dbReference>
<feature type="domain" description="HAMP" evidence="14">
    <location>
        <begin position="182"/>
        <end position="235"/>
    </location>
</feature>
<protein>
    <recommendedName>
        <fullName evidence="3">histidine kinase</fullName>
        <ecNumber evidence="3">2.7.13.3</ecNumber>
    </recommendedName>
</protein>
<keyword evidence="11" id="KW-0175">Coiled coil</keyword>
<comment type="catalytic activity">
    <reaction evidence="1">
        <text>ATP + protein L-histidine = ADP + protein N-phospho-L-histidine.</text>
        <dbReference type="EC" id="2.7.13.3"/>
    </reaction>
</comment>
<dbReference type="InterPro" id="IPR004358">
    <property type="entry name" value="Sig_transdc_His_kin-like_C"/>
</dbReference>
<dbReference type="SMART" id="SM00388">
    <property type="entry name" value="HisKA"/>
    <property type="match status" value="1"/>
</dbReference>
<accession>A0A3B0REF4</accession>
<keyword evidence="4" id="KW-0597">Phosphoprotein</keyword>
<dbReference type="Gene3D" id="3.30.565.10">
    <property type="entry name" value="Histidine kinase-like ATPase, C-terminal domain"/>
    <property type="match status" value="1"/>
</dbReference>
<dbReference type="EMBL" id="UOEE01000108">
    <property type="protein sequence ID" value="VAV90359.1"/>
    <property type="molecule type" value="Genomic_DNA"/>
</dbReference>
<dbReference type="AlphaFoldDB" id="A0A3B0REF4"/>
<dbReference type="PROSITE" id="PS50885">
    <property type="entry name" value="HAMP"/>
    <property type="match status" value="1"/>
</dbReference>
<evidence type="ECO:0000256" key="8">
    <source>
        <dbReference type="ARBA" id="ARBA00022989"/>
    </source>
</evidence>
<dbReference type="PANTHER" id="PTHR45436:SF8">
    <property type="entry name" value="HISTIDINE KINASE"/>
    <property type="match status" value="1"/>
</dbReference>